<protein>
    <submittedName>
        <fullName evidence="1">Uncharacterized protein</fullName>
    </submittedName>
</protein>
<sequence>MNEPKFKKGDQVVMHSCIEANNPKNYGRIFTCSADSKKQLGNEVVFLELYSGYFSVKHLARVKPEIENERGVFELQNLEVKTDKVSLVISELSRRGIMFIQTKSEDEGYQMIYFKAPHEVFIYISYEIL</sequence>
<dbReference type="STRING" id="1122159.SAMN02745246_01386"/>
<name>A0A4Q0PQA5_9FLAO</name>
<comment type="caution">
    <text evidence="1">The sequence shown here is derived from an EMBL/GenBank/DDBJ whole genome shotgun (WGS) entry which is preliminary data.</text>
</comment>
<dbReference type="EMBL" id="QOVL01000005">
    <property type="protein sequence ID" value="RXG32025.1"/>
    <property type="molecule type" value="Genomic_DNA"/>
</dbReference>
<dbReference type="RefSeq" id="WP_073098500.1">
    <property type="nucleotide sequence ID" value="NZ_QOVL01000005.1"/>
</dbReference>
<evidence type="ECO:0000313" key="1">
    <source>
        <dbReference type="EMBL" id="RXG32025.1"/>
    </source>
</evidence>
<gene>
    <name evidence="1" type="ORF">DSL99_1330</name>
</gene>
<dbReference type="AlphaFoldDB" id="A0A4Q0PQA5"/>
<evidence type="ECO:0000313" key="2">
    <source>
        <dbReference type="Proteomes" id="UP000290608"/>
    </source>
</evidence>
<dbReference type="Proteomes" id="UP000290608">
    <property type="component" value="Unassembled WGS sequence"/>
</dbReference>
<reference evidence="1 2" key="1">
    <citation type="submission" date="2018-07" db="EMBL/GenBank/DDBJ databases">
        <title>Leeuwenhoekiella genomics.</title>
        <authorList>
            <person name="Tahon G."/>
            <person name="Willems A."/>
        </authorList>
    </citation>
    <scope>NUCLEOTIDE SEQUENCE [LARGE SCALE GENOMIC DNA]</scope>
    <source>
        <strain evidence="1 2">LMG 1345</strain>
    </source>
</reference>
<organism evidence="1 2">
    <name type="scientific">Leeuwenhoekiella marinoflava</name>
    <dbReference type="NCBI Taxonomy" id="988"/>
    <lineage>
        <taxon>Bacteria</taxon>
        <taxon>Pseudomonadati</taxon>
        <taxon>Bacteroidota</taxon>
        <taxon>Flavobacteriia</taxon>
        <taxon>Flavobacteriales</taxon>
        <taxon>Flavobacteriaceae</taxon>
        <taxon>Leeuwenhoekiella</taxon>
    </lineage>
</organism>
<accession>A0A4Q0PQA5</accession>
<proteinExistence type="predicted"/>